<dbReference type="GO" id="GO:0055085">
    <property type="term" value="P:transmembrane transport"/>
    <property type="evidence" value="ECO:0007669"/>
    <property type="project" value="InterPro"/>
</dbReference>
<evidence type="ECO:0000256" key="2">
    <source>
        <dbReference type="ARBA" id="ARBA00022448"/>
    </source>
</evidence>
<dbReference type="CDD" id="cd06261">
    <property type="entry name" value="TM_PBP2"/>
    <property type="match status" value="1"/>
</dbReference>
<feature type="transmembrane region" description="Helical" evidence="7">
    <location>
        <begin position="56"/>
        <end position="80"/>
    </location>
</feature>
<dbReference type="PANTHER" id="PTHR43744:SF12">
    <property type="entry name" value="ABC TRANSPORTER PERMEASE PROTEIN MG189-RELATED"/>
    <property type="match status" value="1"/>
</dbReference>
<comment type="subcellular location">
    <subcellularLocation>
        <location evidence="1 7">Cell membrane</location>
        <topology evidence="1 7">Multi-pass membrane protein</topology>
    </subcellularLocation>
</comment>
<evidence type="ECO:0000313" key="9">
    <source>
        <dbReference type="EMBL" id="RZS62145.1"/>
    </source>
</evidence>
<proteinExistence type="inferred from homology"/>
<protein>
    <submittedName>
        <fullName evidence="9">Carbohydrate ABC transporter membrane protein 2 (CUT1 family)</fullName>
    </submittedName>
</protein>
<keyword evidence="6 7" id="KW-0472">Membrane</keyword>
<comment type="caution">
    <text evidence="9">The sequence shown here is derived from an EMBL/GenBank/DDBJ whole genome shotgun (WGS) entry which is preliminary data.</text>
</comment>
<keyword evidence="10" id="KW-1185">Reference proteome</keyword>
<evidence type="ECO:0000313" key="10">
    <source>
        <dbReference type="Proteomes" id="UP000293852"/>
    </source>
</evidence>
<name>A0A4Q7M2N5_9MICO</name>
<evidence type="ECO:0000256" key="1">
    <source>
        <dbReference type="ARBA" id="ARBA00004651"/>
    </source>
</evidence>
<sequence length="262" mass="28842">MFEARTRLQKAVIQAVVTLMALPFLFPLFAMVRGSLAGRGFGNYVKVFETGVLFTYLRNSVIVSVFAILIVYVCTMLAAFGFSKLRIAGKELWFWALLLALTMPEAVLLTPLFVTASTFDMYNQLIAVILPIAALQIPFATLLARNFYDGIPNELLEAARVDGATIWQAFRRVVLPLTRPIAAAIVVLTLIAAWNAYLLPLLMLNDPNRQVLTLLPSFFISQYTNDQTGVLAAAVIAALPMVSAYLALQKYFERGLAAGALK</sequence>
<evidence type="ECO:0000256" key="3">
    <source>
        <dbReference type="ARBA" id="ARBA00022475"/>
    </source>
</evidence>
<feature type="domain" description="ABC transmembrane type-1" evidence="8">
    <location>
        <begin position="57"/>
        <end position="248"/>
    </location>
</feature>
<dbReference type="InterPro" id="IPR035906">
    <property type="entry name" value="MetI-like_sf"/>
</dbReference>
<dbReference type="Pfam" id="PF00528">
    <property type="entry name" value="BPD_transp_1"/>
    <property type="match status" value="1"/>
</dbReference>
<evidence type="ECO:0000256" key="4">
    <source>
        <dbReference type="ARBA" id="ARBA00022692"/>
    </source>
</evidence>
<evidence type="ECO:0000259" key="8">
    <source>
        <dbReference type="PROSITE" id="PS50928"/>
    </source>
</evidence>
<dbReference type="EMBL" id="SGWX01000001">
    <property type="protein sequence ID" value="RZS62145.1"/>
    <property type="molecule type" value="Genomic_DNA"/>
</dbReference>
<dbReference type="PANTHER" id="PTHR43744">
    <property type="entry name" value="ABC TRANSPORTER PERMEASE PROTEIN MG189-RELATED-RELATED"/>
    <property type="match status" value="1"/>
</dbReference>
<feature type="transmembrane region" description="Helical" evidence="7">
    <location>
        <begin position="125"/>
        <end position="144"/>
    </location>
</feature>
<feature type="transmembrane region" description="Helical" evidence="7">
    <location>
        <begin position="181"/>
        <end position="204"/>
    </location>
</feature>
<evidence type="ECO:0000256" key="5">
    <source>
        <dbReference type="ARBA" id="ARBA00022989"/>
    </source>
</evidence>
<dbReference type="RefSeq" id="WP_130415364.1">
    <property type="nucleotide sequence ID" value="NZ_SGWX01000001.1"/>
</dbReference>
<keyword evidence="3" id="KW-1003">Cell membrane</keyword>
<organism evidence="9 10">
    <name type="scientific">Xylanimonas ulmi</name>
    <dbReference type="NCBI Taxonomy" id="228973"/>
    <lineage>
        <taxon>Bacteria</taxon>
        <taxon>Bacillati</taxon>
        <taxon>Actinomycetota</taxon>
        <taxon>Actinomycetes</taxon>
        <taxon>Micrococcales</taxon>
        <taxon>Promicromonosporaceae</taxon>
        <taxon>Xylanimonas</taxon>
    </lineage>
</organism>
<dbReference type="GO" id="GO:0005886">
    <property type="term" value="C:plasma membrane"/>
    <property type="evidence" value="ECO:0007669"/>
    <property type="project" value="UniProtKB-SubCell"/>
</dbReference>
<feature type="transmembrane region" description="Helical" evidence="7">
    <location>
        <begin position="12"/>
        <end position="36"/>
    </location>
</feature>
<keyword evidence="5 7" id="KW-1133">Transmembrane helix</keyword>
<evidence type="ECO:0000256" key="6">
    <source>
        <dbReference type="ARBA" id="ARBA00023136"/>
    </source>
</evidence>
<comment type="similarity">
    <text evidence="7">Belongs to the binding-protein-dependent transport system permease family.</text>
</comment>
<reference evidence="9 10" key="1">
    <citation type="submission" date="2019-02" db="EMBL/GenBank/DDBJ databases">
        <title>Sequencing the genomes of 1000 actinobacteria strains.</title>
        <authorList>
            <person name="Klenk H.-P."/>
        </authorList>
    </citation>
    <scope>NUCLEOTIDE SEQUENCE [LARGE SCALE GENOMIC DNA]</scope>
    <source>
        <strain evidence="9 10">DSM 16932</strain>
    </source>
</reference>
<dbReference type="SUPFAM" id="SSF161098">
    <property type="entry name" value="MetI-like"/>
    <property type="match status" value="1"/>
</dbReference>
<keyword evidence="2 7" id="KW-0813">Transport</keyword>
<dbReference type="Gene3D" id="1.10.3720.10">
    <property type="entry name" value="MetI-like"/>
    <property type="match status" value="1"/>
</dbReference>
<dbReference type="OrthoDB" id="9794684at2"/>
<accession>A0A4Q7M2N5</accession>
<gene>
    <name evidence="9" type="ORF">EV386_2464</name>
</gene>
<dbReference type="AlphaFoldDB" id="A0A4Q7M2N5"/>
<feature type="transmembrane region" description="Helical" evidence="7">
    <location>
        <begin position="229"/>
        <end position="248"/>
    </location>
</feature>
<dbReference type="InterPro" id="IPR000515">
    <property type="entry name" value="MetI-like"/>
</dbReference>
<dbReference type="PROSITE" id="PS50928">
    <property type="entry name" value="ABC_TM1"/>
    <property type="match status" value="1"/>
</dbReference>
<dbReference type="Proteomes" id="UP000293852">
    <property type="component" value="Unassembled WGS sequence"/>
</dbReference>
<evidence type="ECO:0000256" key="7">
    <source>
        <dbReference type="RuleBase" id="RU363032"/>
    </source>
</evidence>
<keyword evidence="4 7" id="KW-0812">Transmembrane</keyword>
<feature type="transmembrane region" description="Helical" evidence="7">
    <location>
        <begin position="92"/>
        <end position="113"/>
    </location>
</feature>